<accession>A0AAV4HSK8</accession>
<comment type="caution">
    <text evidence="2">The sequence shown here is derived from an EMBL/GenBank/DDBJ whole genome shotgun (WGS) entry which is preliminary data.</text>
</comment>
<sequence length="228" mass="25158">MFCWKLCPSQKLDVAERISSRNVMKRINAEWVVPLSRGQRSTNSDSMLITHSFIKAAASEPGAAGYIGCFSTSDQWDVDSAHLSPARNRKAGEDVRDCVADCWEQRLRLAIIGRGTSCLCGGLLTLMLKADPAMCQAPCKKNATEVCGGTTALDVYYTGYLEEPTYDIFPYGDIKKGVAEFEGWKPKVPTFPWMRPSISGRSSVEHILVFAFLKLAQPKGIFHPRTAG</sequence>
<gene>
    <name evidence="2" type="ORF">ElyMa_002819900</name>
</gene>
<dbReference type="AlphaFoldDB" id="A0AAV4HSK8"/>
<evidence type="ECO:0000313" key="3">
    <source>
        <dbReference type="Proteomes" id="UP000762676"/>
    </source>
</evidence>
<dbReference type="EMBL" id="BMAT01005847">
    <property type="protein sequence ID" value="GFS00675.1"/>
    <property type="molecule type" value="Genomic_DNA"/>
</dbReference>
<evidence type="ECO:0000259" key="1">
    <source>
        <dbReference type="PROSITE" id="PS51212"/>
    </source>
</evidence>
<keyword evidence="3" id="KW-1185">Reference proteome</keyword>
<feature type="domain" description="WSC" evidence="1">
    <location>
        <begin position="63"/>
        <end position="159"/>
    </location>
</feature>
<evidence type="ECO:0000313" key="2">
    <source>
        <dbReference type="EMBL" id="GFS00675.1"/>
    </source>
</evidence>
<organism evidence="2 3">
    <name type="scientific">Elysia marginata</name>
    <dbReference type="NCBI Taxonomy" id="1093978"/>
    <lineage>
        <taxon>Eukaryota</taxon>
        <taxon>Metazoa</taxon>
        <taxon>Spiralia</taxon>
        <taxon>Lophotrochozoa</taxon>
        <taxon>Mollusca</taxon>
        <taxon>Gastropoda</taxon>
        <taxon>Heterobranchia</taxon>
        <taxon>Euthyneura</taxon>
        <taxon>Panpulmonata</taxon>
        <taxon>Sacoglossa</taxon>
        <taxon>Placobranchoidea</taxon>
        <taxon>Plakobranchidae</taxon>
        <taxon>Elysia</taxon>
    </lineage>
</organism>
<dbReference type="Proteomes" id="UP000762676">
    <property type="component" value="Unassembled WGS sequence"/>
</dbReference>
<name>A0AAV4HSK8_9GAST</name>
<protein>
    <submittedName>
        <fullName evidence="2">Related to glyoxal oxidase</fullName>
    </submittedName>
</protein>
<dbReference type="InterPro" id="IPR002889">
    <property type="entry name" value="WSC_carb-bd"/>
</dbReference>
<dbReference type="Pfam" id="PF01822">
    <property type="entry name" value="WSC"/>
    <property type="match status" value="1"/>
</dbReference>
<proteinExistence type="predicted"/>
<dbReference type="SMART" id="SM00321">
    <property type="entry name" value="WSC"/>
    <property type="match status" value="1"/>
</dbReference>
<dbReference type="PROSITE" id="PS51212">
    <property type="entry name" value="WSC"/>
    <property type="match status" value="1"/>
</dbReference>
<reference evidence="2 3" key="1">
    <citation type="journal article" date="2021" name="Elife">
        <title>Chloroplast acquisition without the gene transfer in kleptoplastic sea slugs, Plakobranchus ocellatus.</title>
        <authorList>
            <person name="Maeda T."/>
            <person name="Takahashi S."/>
            <person name="Yoshida T."/>
            <person name="Shimamura S."/>
            <person name="Takaki Y."/>
            <person name="Nagai Y."/>
            <person name="Toyoda A."/>
            <person name="Suzuki Y."/>
            <person name="Arimoto A."/>
            <person name="Ishii H."/>
            <person name="Satoh N."/>
            <person name="Nishiyama T."/>
            <person name="Hasebe M."/>
            <person name="Maruyama T."/>
            <person name="Minagawa J."/>
            <person name="Obokata J."/>
            <person name="Shigenobu S."/>
        </authorList>
    </citation>
    <scope>NUCLEOTIDE SEQUENCE [LARGE SCALE GENOMIC DNA]</scope>
</reference>